<comment type="caution">
    <text evidence="2">The sequence shown here is derived from an EMBL/GenBank/DDBJ whole genome shotgun (WGS) entry which is preliminary data.</text>
</comment>
<organism evidence="2 3">
    <name type="scientific">Candidatus Acidiferrum panamense</name>
    <dbReference type="NCBI Taxonomy" id="2741543"/>
    <lineage>
        <taxon>Bacteria</taxon>
        <taxon>Pseudomonadati</taxon>
        <taxon>Acidobacteriota</taxon>
        <taxon>Terriglobia</taxon>
        <taxon>Candidatus Acidiferrales</taxon>
        <taxon>Candidatus Acidiferrum</taxon>
    </lineage>
</organism>
<dbReference type="PROSITE" id="PS50005">
    <property type="entry name" value="TPR"/>
    <property type="match status" value="3"/>
</dbReference>
<evidence type="ECO:0000313" key="2">
    <source>
        <dbReference type="EMBL" id="MBA0087747.1"/>
    </source>
</evidence>
<name>A0A7V8NUQ5_9BACT</name>
<evidence type="ECO:0000313" key="3">
    <source>
        <dbReference type="Proteomes" id="UP000567293"/>
    </source>
</evidence>
<keyword evidence="3" id="KW-1185">Reference proteome</keyword>
<keyword evidence="1" id="KW-0802">TPR repeat</keyword>
<feature type="repeat" description="TPR" evidence="1">
    <location>
        <begin position="139"/>
        <end position="172"/>
    </location>
</feature>
<protein>
    <submittedName>
        <fullName evidence="2">Tetratricopeptide repeat protein</fullName>
    </submittedName>
</protein>
<dbReference type="Pfam" id="PF13424">
    <property type="entry name" value="TPR_12"/>
    <property type="match status" value="2"/>
</dbReference>
<dbReference type="InterPro" id="IPR019734">
    <property type="entry name" value="TPR_rpt"/>
</dbReference>
<dbReference type="SUPFAM" id="SSF48452">
    <property type="entry name" value="TPR-like"/>
    <property type="match status" value="1"/>
</dbReference>
<evidence type="ECO:0000256" key="1">
    <source>
        <dbReference type="PROSITE-ProRule" id="PRU00339"/>
    </source>
</evidence>
<dbReference type="InterPro" id="IPR011990">
    <property type="entry name" value="TPR-like_helical_dom_sf"/>
</dbReference>
<reference evidence="2" key="1">
    <citation type="submission" date="2020-06" db="EMBL/GenBank/DDBJ databases">
        <title>Legume-microbial interactions unlock mineral nutrients during tropical forest succession.</title>
        <authorList>
            <person name="Epihov D.Z."/>
        </authorList>
    </citation>
    <scope>NUCLEOTIDE SEQUENCE [LARGE SCALE GENOMIC DNA]</scope>
    <source>
        <strain evidence="2">Pan2503</strain>
    </source>
</reference>
<accession>A0A7V8NUQ5</accession>
<dbReference type="Pfam" id="PF13432">
    <property type="entry name" value="TPR_16"/>
    <property type="match status" value="1"/>
</dbReference>
<dbReference type="SMART" id="SM00028">
    <property type="entry name" value="TPR"/>
    <property type="match status" value="4"/>
</dbReference>
<dbReference type="EMBL" id="JACDQQ010002161">
    <property type="protein sequence ID" value="MBA0087747.1"/>
    <property type="molecule type" value="Genomic_DNA"/>
</dbReference>
<gene>
    <name evidence="2" type="ORF">HRJ53_22405</name>
</gene>
<dbReference type="PANTHER" id="PTHR12558">
    <property type="entry name" value="CELL DIVISION CYCLE 16,23,27"/>
    <property type="match status" value="1"/>
</dbReference>
<dbReference type="PROSITE" id="PS50293">
    <property type="entry name" value="TPR_REGION"/>
    <property type="match status" value="3"/>
</dbReference>
<dbReference type="Proteomes" id="UP000567293">
    <property type="component" value="Unassembled WGS sequence"/>
</dbReference>
<feature type="repeat" description="TPR" evidence="1">
    <location>
        <begin position="71"/>
        <end position="104"/>
    </location>
</feature>
<proteinExistence type="predicted"/>
<dbReference type="Gene3D" id="1.25.40.10">
    <property type="entry name" value="Tetratricopeptide repeat domain"/>
    <property type="match status" value="1"/>
</dbReference>
<feature type="repeat" description="TPR" evidence="1">
    <location>
        <begin position="105"/>
        <end position="138"/>
    </location>
</feature>
<dbReference type="PANTHER" id="PTHR12558:SF13">
    <property type="entry name" value="CELL DIVISION CYCLE PROTEIN 27 HOMOLOG"/>
    <property type="match status" value="1"/>
</dbReference>
<sequence length="224" mass="25746">MVSRPLFIALAGIPACWFGLAQTETSLVDKTRQAPAPVRALTPEERGDIMMARKMYREAIDAFQADTQKSAVIYNKVGIAYHQLQQLDSARKYYERALKLNRDYAEAMNNVGTVYYARKSYRRAIGYYQKALRLSPNSASIYSNLGTALFARKKYELATDAYQKALAIDPDVFEHRSNYGTLLEDRNIEERAKFHYYLAKMYAKTGRNELAMQYVRKALEEGFK</sequence>
<dbReference type="AlphaFoldDB" id="A0A7V8NUQ5"/>
<feature type="non-terminal residue" evidence="2">
    <location>
        <position position="224"/>
    </location>
</feature>